<accession>A0A9W9VF74</accession>
<sequence>MNYQVFPDKNATDEEFETPSKTFAKIVSEDKERQMHLKQEKVPFFLQNKDRKVIKAHYEKEKKTGQEIWPAKRAMHGTEADLISKADEELHSYALDWLVGGKKSIS</sequence>
<evidence type="ECO:0000313" key="2">
    <source>
        <dbReference type="Proteomes" id="UP001147782"/>
    </source>
</evidence>
<reference evidence="1" key="1">
    <citation type="submission" date="2022-11" db="EMBL/GenBank/DDBJ databases">
        <authorList>
            <person name="Petersen C."/>
        </authorList>
    </citation>
    <scope>NUCLEOTIDE SEQUENCE</scope>
    <source>
        <strain evidence="1">IBT 29864</strain>
    </source>
</reference>
<dbReference type="GeneID" id="81434434"/>
<protein>
    <submittedName>
        <fullName evidence="1">Uncharacterized protein</fullName>
    </submittedName>
</protein>
<keyword evidence="2" id="KW-1185">Reference proteome</keyword>
<gene>
    <name evidence="1" type="ORF">N7496_002326</name>
</gene>
<reference evidence="1" key="2">
    <citation type="journal article" date="2023" name="IMA Fungus">
        <title>Comparative genomic study of the Penicillium genus elucidates a diverse pangenome and 15 lateral gene transfer events.</title>
        <authorList>
            <person name="Petersen C."/>
            <person name="Sorensen T."/>
            <person name="Nielsen M.R."/>
            <person name="Sondergaard T.E."/>
            <person name="Sorensen J.L."/>
            <person name="Fitzpatrick D.A."/>
            <person name="Frisvad J.C."/>
            <person name="Nielsen K.L."/>
        </authorList>
    </citation>
    <scope>NUCLEOTIDE SEQUENCE</scope>
    <source>
        <strain evidence="1">IBT 29864</strain>
    </source>
</reference>
<evidence type="ECO:0000313" key="1">
    <source>
        <dbReference type="EMBL" id="KAJ5379898.1"/>
    </source>
</evidence>
<dbReference type="RefSeq" id="XP_056557469.1">
    <property type="nucleotide sequence ID" value="XM_056695257.1"/>
</dbReference>
<comment type="caution">
    <text evidence="1">The sequence shown here is derived from an EMBL/GenBank/DDBJ whole genome shotgun (WGS) entry which is preliminary data.</text>
</comment>
<dbReference type="EMBL" id="JAPZBS010000002">
    <property type="protein sequence ID" value="KAJ5379898.1"/>
    <property type="molecule type" value="Genomic_DNA"/>
</dbReference>
<dbReference type="Proteomes" id="UP001147782">
    <property type="component" value="Unassembled WGS sequence"/>
</dbReference>
<name>A0A9W9VF74_9EURO</name>
<proteinExistence type="predicted"/>
<organism evidence="1 2">
    <name type="scientific">Penicillium cataractarum</name>
    <dbReference type="NCBI Taxonomy" id="2100454"/>
    <lineage>
        <taxon>Eukaryota</taxon>
        <taxon>Fungi</taxon>
        <taxon>Dikarya</taxon>
        <taxon>Ascomycota</taxon>
        <taxon>Pezizomycotina</taxon>
        <taxon>Eurotiomycetes</taxon>
        <taxon>Eurotiomycetidae</taxon>
        <taxon>Eurotiales</taxon>
        <taxon>Aspergillaceae</taxon>
        <taxon>Penicillium</taxon>
    </lineage>
</organism>
<dbReference type="AlphaFoldDB" id="A0A9W9VF74"/>